<dbReference type="Proteomes" id="UP000580691">
    <property type="component" value="Unassembled WGS sequence"/>
</dbReference>
<protein>
    <submittedName>
        <fullName evidence="2">TRI15 protein</fullName>
    </submittedName>
</protein>
<feature type="non-terminal residue" evidence="2">
    <location>
        <position position="1"/>
    </location>
</feature>
<dbReference type="InterPro" id="IPR043136">
    <property type="entry name" value="B30.2/SPRY_sf"/>
</dbReference>
<evidence type="ECO:0000313" key="3">
    <source>
        <dbReference type="Proteomes" id="UP000580691"/>
    </source>
</evidence>
<dbReference type="AlphaFoldDB" id="A0A7K4U5V3"/>
<proteinExistence type="predicted"/>
<name>A0A7K4U5V3_9SYLV</name>
<dbReference type="InterPro" id="IPR003879">
    <property type="entry name" value="Butyrophylin_SPRY"/>
</dbReference>
<feature type="domain" description="SPRY-associated" evidence="1">
    <location>
        <begin position="114"/>
        <end position="164"/>
    </location>
</feature>
<evidence type="ECO:0000259" key="1">
    <source>
        <dbReference type="SMART" id="SM00589"/>
    </source>
</evidence>
<dbReference type="EMBL" id="VXBN01008165">
    <property type="protein sequence ID" value="NWR05020.1"/>
    <property type="molecule type" value="Genomic_DNA"/>
</dbReference>
<comment type="caution">
    <text evidence="2">The sequence shown here is derived from an EMBL/GenBank/DDBJ whole genome shotgun (WGS) entry which is preliminary data.</text>
</comment>
<accession>A0A7K4U5V3</accession>
<gene>
    <name evidence="2" type="primary">Trim15</name>
    <name evidence="2" type="ORF">SINWEB_R07675</name>
</gene>
<feature type="non-terminal residue" evidence="2">
    <location>
        <position position="164"/>
    </location>
</feature>
<organism evidence="2 3">
    <name type="scientific">Sinosuthora webbiana</name>
    <dbReference type="NCBI Taxonomy" id="337173"/>
    <lineage>
        <taxon>Eukaryota</taxon>
        <taxon>Metazoa</taxon>
        <taxon>Chordata</taxon>
        <taxon>Craniata</taxon>
        <taxon>Vertebrata</taxon>
        <taxon>Euteleostomi</taxon>
        <taxon>Archelosauria</taxon>
        <taxon>Archosauria</taxon>
        <taxon>Dinosauria</taxon>
        <taxon>Saurischia</taxon>
        <taxon>Theropoda</taxon>
        <taxon>Coelurosauria</taxon>
        <taxon>Aves</taxon>
        <taxon>Neognathae</taxon>
        <taxon>Neoaves</taxon>
        <taxon>Telluraves</taxon>
        <taxon>Australaves</taxon>
        <taxon>Passeriformes</taxon>
        <taxon>Sylvioidea</taxon>
        <taxon>Sylviidae</taxon>
        <taxon>Sinosuthora</taxon>
    </lineage>
</organism>
<dbReference type="InterPro" id="IPR006574">
    <property type="entry name" value="PRY"/>
</dbReference>
<dbReference type="PRINTS" id="PR01407">
    <property type="entry name" value="BUTYPHLNCDUF"/>
</dbReference>
<dbReference type="InterPro" id="IPR013320">
    <property type="entry name" value="ConA-like_dom_sf"/>
</dbReference>
<dbReference type="SMART" id="SM00589">
    <property type="entry name" value="PRY"/>
    <property type="match status" value="1"/>
</dbReference>
<evidence type="ECO:0000313" key="2">
    <source>
        <dbReference type="EMBL" id="NWR05020.1"/>
    </source>
</evidence>
<dbReference type="InterPro" id="IPR050143">
    <property type="entry name" value="TRIM/RBCC"/>
</dbReference>
<reference evidence="2 3" key="1">
    <citation type="submission" date="2019-09" db="EMBL/GenBank/DDBJ databases">
        <title>Bird 10,000 Genomes (B10K) Project - Family phase.</title>
        <authorList>
            <person name="Zhang G."/>
        </authorList>
    </citation>
    <scope>NUCLEOTIDE SEQUENCE [LARGE SCALE GENOMIC DNA]</scope>
    <source>
        <strain evidence="2">B10K-DU-002-08</strain>
        <tissue evidence="2">Muscle</tissue>
    </source>
</reference>
<dbReference type="Pfam" id="PF13765">
    <property type="entry name" value="PRY"/>
    <property type="match status" value="1"/>
</dbReference>
<dbReference type="OrthoDB" id="6270329at2759"/>
<keyword evidence="3" id="KW-1185">Reference proteome</keyword>
<dbReference type="SUPFAM" id="SSF49899">
    <property type="entry name" value="Concanavalin A-like lectins/glucanases"/>
    <property type="match status" value="1"/>
</dbReference>
<sequence>VKEQQKMLLGQLHQLSKEIVEKWETYNTTVLERALQLDVVITKIEEKQGQTVVKFLMDVDNILTRCEAARVPIPLAVFPELQRSVCSISEMIHLVVDMVTKFRVDLQSEIDGKREKVTLDPETAGPFVVLSQDHKTIRWRDGNQNLPDVSERFTSNAAVLGSQG</sequence>
<dbReference type="PANTHER" id="PTHR24103">
    <property type="entry name" value="E3 UBIQUITIN-PROTEIN LIGASE TRIM"/>
    <property type="match status" value="1"/>
</dbReference>
<dbReference type="Gene3D" id="2.60.120.920">
    <property type="match status" value="1"/>
</dbReference>